<dbReference type="InterPro" id="IPR038503">
    <property type="entry name" value="SpoIIIAH_sf"/>
</dbReference>
<organism evidence="2 3">
    <name type="scientific">Desulfotomaculum copahuensis</name>
    <dbReference type="NCBI Taxonomy" id="1838280"/>
    <lineage>
        <taxon>Bacteria</taxon>
        <taxon>Bacillati</taxon>
        <taxon>Bacillota</taxon>
        <taxon>Clostridia</taxon>
        <taxon>Eubacteriales</taxon>
        <taxon>Desulfotomaculaceae</taxon>
        <taxon>Desulfotomaculum</taxon>
    </lineage>
</organism>
<feature type="compositionally biased region" description="Low complexity" evidence="1">
    <location>
        <begin position="33"/>
        <end position="44"/>
    </location>
</feature>
<dbReference type="EMBL" id="LYVF01000013">
    <property type="protein sequence ID" value="OAT86575.1"/>
    <property type="molecule type" value="Genomic_DNA"/>
</dbReference>
<dbReference type="STRING" id="1838280.A6M21_03765"/>
<feature type="region of interest" description="Disordered" evidence="1">
    <location>
        <begin position="30"/>
        <end position="61"/>
    </location>
</feature>
<reference evidence="2 3" key="1">
    <citation type="submission" date="2016-04" db="EMBL/GenBank/DDBJ databases">
        <authorList>
            <person name="Evans L.H."/>
            <person name="Alamgir A."/>
            <person name="Owens N."/>
            <person name="Weber N.D."/>
            <person name="Virtaneva K."/>
            <person name="Barbian K."/>
            <person name="Babar A."/>
            <person name="Rosenke K."/>
        </authorList>
    </citation>
    <scope>NUCLEOTIDE SEQUENCE [LARGE SCALE GENOMIC DNA]</scope>
    <source>
        <strain evidence="2 3">LMa1</strain>
    </source>
</reference>
<name>A0A1B7LJ29_9FIRM</name>
<proteinExistence type="predicted"/>
<accession>A0A1B7LJ29</accession>
<protein>
    <recommendedName>
        <fullName evidence="4">Stage III sporulation protein AH</fullName>
    </recommendedName>
</protein>
<dbReference type="Proteomes" id="UP000078532">
    <property type="component" value="Unassembled WGS sequence"/>
</dbReference>
<feature type="compositionally biased region" description="Gly residues" evidence="1">
    <location>
        <begin position="45"/>
        <end position="61"/>
    </location>
</feature>
<evidence type="ECO:0000256" key="1">
    <source>
        <dbReference type="SAM" id="MobiDB-lite"/>
    </source>
</evidence>
<evidence type="ECO:0008006" key="4">
    <source>
        <dbReference type="Google" id="ProtNLM"/>
    </source>
</evidence>
<sequence>MRKQLIFAALLGLIGLGLLFAGLREPSGGTVKPAPAGAPVSGPAQPGGGGGEGTAAGSGGTAVHGTAGGLGTAVPAAAKASGNGEAFFVEYRLDRERTRGEQLALLKEIVDNSATGGETRQRAQDRLLNISQNMAREMEVENLIRAKGFADAAVCLENGGATVIVEAKQILPTDAARIADLVSRNTGVSAQNIVIIPRQ</sequence>
<evidence type="ECO:0000313" key="3">
    <source>
        <dbReference type="Proteomes" id="UP000078532"/>
    </source>
</evidence>
<comment type="caution">
    <text evidence="2">The sequence shown here is derived from an EMBL/GenBank/DDBJ whole genome shotgun (WGS) entry which is preliminary data.</text>
</comment>
<dbReference type="AlphaFoldDB" id="A0A1B7LJ29"/>
<dbReference type="Pfam" id="PF12685">
    <property type="entry name" value="SpoIIIAH"/>
    <property type="match status" value="1"/>
</dbReference>
<gene>
    <name evidence="2" type="ORF">A6M21_03765</name>
</gene>
<dbReference type="InterPro" id="IPR024232">
    <property type="entry name" value="SpoIIIAH"/>
</dbReference>
<keyword evidence="3" id="KW-1185">Reference proteome</keyword>
<evidence type="ECO:0000313" key="2">
    <source>
        <dbReference type="EMBL" id="OAT86575.1"/>
    </source>
</evidence>
<dbReference type="Gene3D" id="1.10.287.4300">
    <property type="entry name" value="Stage III sporulation protein AH-like"/>
    <property type="match status" value="1"/>
</dbReference>